<evidence type="ECO:0000313" key="3">
    <source>
        <dbReference type="Proteomes" id="UP001286313"/>
    </source>
</evidence>
<dbReference type="Proteomes" id="UP001286313">
    <property type="component" value="Unassembled WGS sequence"/>
</dbReference>
<sequence>MAEEQPSTSNWTSVNVAEEEETANAPLAAEEEEEILEDYDDDDIFEDDYSEFSSDDDRAPADPIPNTASTLGMNSLGLSELSDEEEEERRDDIGIAESSDSDAADDEDCDEETKGYCTKEGISKAIKGAGMAVFGFFKNVAIRVGEKMSKKQMLALVAIVFAAIRASSTTPDTDKDATPSEIAEAEALREENEELLADVASTLIESVVEEIK</sequence>
<proteinExistence type="predicted"/>
<feature type="compositionally biased region" description="Polar residues" evidence="1">
    <location>
        <begin position="1"/>
        <end position="15"/>
    </location>
</feature>
<evidence type="ECO:0000256" key="1">
    <source>
        <dbReference type="SAM" id="MobiDB-lite"/>
    </source>
</evidence>
<reference evidence="2" key="1">
    <citation type="submission" date="2023-10" db="EMBL/GenBank/DDBJ databases">
        <title>Genome assemblies of two species of porcelain crab, Petrolisthes cinctipes and Petrolisthes manimaculis (Anomura: Porcellanidae).</title>
        <authorList>
            <person name="Angst P."/>
        </authorList>
    </citation>
    <scope>NUCLEOTIDE SEQUENCE</scope>
    <source>
        <strain evidence="2">PB745_01</strain>
        <tissue evidence="2">Gill</tissue>
    </source>
</reference>
<feature type="compositionally biased region" description="Acidic residues" evidence="1">
    <location>
        <begin position="29"/>
        <end position="54"/>
    </location>
</feature>
<evidence type="ECO:0000313" key="2">
    <source>
        <dbReference type="EMBL" id="KAK3880785.1"/>
    </source>
</evidence>
<comment type="caution">
    <text evidence="2">The sequence shown here is derived from an EMBL/GenBank/DDBJ whole genome shotgun (WGS) entry which is preliminary data.</text>
</comment>
<feature type="compositionally biased region" description="Acidic residues" evidence="1">
    <location>
        <begin position="99"/>
        <end position="111"/>
    </location>
</feature>
<name>A0AAE1FUS9_PETCI</name>
<accession>A0AAE1FUS9</accession>
<protein>
    <submittedName>
        <fullName evidence="2">Uncharacterized protein</fullName>
    </submittedName>
</protein>
<feature type="region of interest" description="Disordered" evidence="1">
    <location>
        <begin position="1"/>
        <end position="114"/>
    </location>
</feature>
<dbReference type="EMBL" id="JAWQEG010001291">
    <property type="protein sequence ID" value="KAK3880785.1"/>
    <property type="molecule type" value="Genomic_DNA"/>
</dbReference>
<organism evidence="2 3">
    <name type="scientific">Petrolisthes cinctipes</name>
    <name type="common">Flat porcelain crab</name>
    <dbReference type="NCBI Taxonomy" id="88211"/>
    <lineage>
        <taxon>Eukaryota</taxon>
        <taxon>Metazoa</taxon>
        <taxon>Ecdysozoa</taxon>
        <taxon>Arthropoda</taxon>
        <taxon>Crustacea</taxon>
        <taxon>Multicrustacea</taxon>
        <taxon>Malacostraca</taxon>
        <taxon>Eumalacostraca</taxon>
        <taxon>Eucarida</taxon>
        <taxon>Decapoda</taxon>
        <taxon>Pleocyemata</taxon>
        <taxon>Anomura</taxon>
        <taxon>Galatheoidea</taxon>
        <taxon>Porcellanidae</taxon>
        <taxon>Petrolisthes</taxon>
    </lineage>
</organism>
<gene>
    <name evidence="2" type="ORF">Pcinc_014766</name>
</gene>
<dbReference type="AlphaFoldDB" id="A0AAE1FUS9"/>
<keyword evidence="3" id="KW-1185">Reference proteome</keyword>